<reference evidence="1" key="1">
    <citation type="journal article" date="2011" name="PLoS Biol.">
        <title>Gene gain and loss during evolution of obligate parasitism in the white rust pathogen of Arabidopsis thaliana.</title>
        <authorList>
            <person name="Kemen E."/>
            <person name="Gardiner A."/>
            <person name="Schultz-Larsen T."/>
            <person name="Kemen A.C."/>
            <person name="Balmuth A.L."/>
            <person name="Robert-Seilaniantz A."/>
            <person name="Bailey K."/>
            <person name="Holub E."/>
            <person name="Studholme D.J."/>
            <person name="Maclean D."/>
            <person name="Jones J.D."/>
        </authorList>
    </citation>
    <scope>NUCLEOTIDE SEQUENCE</scope>
</reference>
<dbReference type="HOGENOM" id="CLU_2113522_0_0_1"/>
<dbReference type="EMBL" id="FR824693">
    <property type="protein sequence ID" value="CCA27842.1"/>
    <property type="molecule type" value="Genomic_DNA"/>
</dbReference>
<protein>
    <submittedName>
        <fullName evidence="1">AlNc14C735G12461 protein</fullName>
    </submittedName>
</protein>
<evidence type="ECO:0000313" key="1">
    <source>
        <dbReference type="EMBL" id="CCA27842.1"/>
    </source>
</evidence>
<name>F0X1Y3_9STRA</name>
<organism evidence="1">
    <name type="scientific">Albugo laibachii Nc14</name>
    <dbReference type="NCBI Taxonomy" id="890382"/>
    <lineage>
        <taxon>Eukaryota</taxon>
        <taxon>Sar</taxon>
        <taxon>Stramenopiles</taxon>
        <taxon>Oomycota</taxon>
        <taxon>Peronosporomycetes</taxon>
        <taxon>Albuginales</taxon>
        <taxon>Albuginaceae</taxon>
        <taxon>Albugo</taxon>
    </lineage>
</organism>
<proteinExistence type="predicted"/>
<sequence length="115" mass="13014">MFTFFSMDALAEKRSFSCCSTFMPATFISAGNANAQVYAPRFRPMSLLYFLDPPIRENHALQLRVGNVAASHTRVLRIFSGFERIVSHVTSGIYSSSQGSIQNTRARQRNEQHTY</sequence>
<reference evidence="1" key="2">
    <citation type="submission" date="2011-02" db="EMBL/GenBank/DDBJ databases">
        <authorList>
            <person name="MacLean D."/>
        </authorList>
    </citation>
    <scope>NUCLEOTIDE SEQUENCE</scope>
</reference>
<dbReference type="AlphaFoldDB" id="F0X1Y3"/>
<gene>
    <name evidence="1" type="primary">AlNc14C735G12461</name>
    <name evidence="1" type="ORF">ALNC14_139860</name>
</gene>
<accession>F0X1Y3</accession>